<dbReference type="SFLD" id="SFLDS00019">
    <property type="entry name" value="Glutathione_Transferase_(cytos"/>
    <property type="match status" value="1"/>
</dbReference>
<dbReference type="Gene3D" id="3.40.30.10">
    <property type="entry name" value="Glutaredoxin"/>
    <property type="match status" value="1"/>
</dbReference>
<dbReference type="PROSITE" id="PS50404">
    <property type="entry name" value="GST_NTER"/>
    <property type="match status" value="1"/>
</dbReference>
<reference evidence="3 4" key="1">
    <citation type="journal article" date="2021" name="Sci. Rep.">
        <title>The genome of the diatom Chaetoceros tenuissimus carries an ancient integrated fragment of an extant virus.</title>
        <authorList>
            <person name="Hongo Y."/>
            <person name="Kimura K."/>
            <person name="Takaki Y."/>
            <person name="Yoshida Y."/>
            <person name="Baba S."/>
            <person name="Kobayashi G."/>
            <person name="Nagasaki K."/>
            <person name="Hano T."/>
            <person name="Tomaru Y."/>
        </authorList>
    </citation>
    <scope>NUCLEOTIDE SEQUENCE [LARGE SCALE GENOMIC DNA]</scope>
    <source>
        <strain evidence="3 4">NIES-3715</strain>
    </source>
</reference>
<comment type="caution">
    <text evidence="3">The sequence shown here is derived from an EMBL/GenBank/DDBJ whole genome shotgun (WGS) entry which is preliminary data.</text>
</comment>
<dbReference type="CDD" id="cd03192">
    <property type="entry name" value="GST_C_Sigma_like"/>
    <property type="match status" value="1"/>
</dbReference>
<dbReference type="SUPFAM" id="SSF47616">
    <property type="entry name" value="GST C-terminal domain-like"/>
    <property type="match status" value="1"/>
</dbReference>
<evidence type="ECO:0000259" key="2">
    <source>
        <dbReference type="PROSITE" id="PS50405"/>
    </source>
</evidence>
<dbReference type="GO" id="GO:0004364">
    <property type="term" value="F:glutathione transferase activity"/>
    <property type="evidence" value="ECO:0007669"/>
    <property type="project" value="TreeGrafter"/>
</dbReference>
<evidence type="ECO:0000313" key="3">
    <source>
        <dbReference type="EMBL" id="GFH60568.1"/>
    </source>
</evidence>
<name>A0AAD3DA40_9STRA</name>
<sequence>MSKNSQLITAATGAAAALGAYFLLAHTKCTASLLKCPCSGKKKIPEGTEVKLYYYKATGLANQIRLALAAANIDFTDEYPTGFPPSAEDKELWKKIGGNSTTNVPMLTIGDKVYTQSMAVMKVIGRKANLLPKGDDEYICDKLLADAQDFRTAAYKSFVTWGADQKTADDFIQNVVPLHFGNIERQLKEAKSTYFIGEKLTIADISIYDAIVNFGTSRLPEDVMGNYPALKAFVAKVEENPGIAKYLKSEQFAGLMKFDKSTLGY</sequence>
<dbReference type="InterPro" id="IPR004045">
    <property type="entry name" value="Glutathione_S-Trfase_N"/>
</dbReference>
<evidence type="ECO:0000259" key="1">
    <source>
        <dbReference type="PROSITE" id="PS50404"/>
    </source>
</evidence>
<dbReference type="SUPFAM" id="SSF52833">
    <property type="entry name" value="Thioredoxin-like"/>
    <property type="match status" value="1"/>
</dbReference>
<dbReference type="PANTHER" id="PTHR11571">
    <property type="entry name" value="GLUTATHIONE S-TRANSFERASE"/>
    <property type="match status" value="1"/>
</dbReference>
<dbReference type="Pfam" id="PF14497">
    <property type="entry name" value="GST_C_3"/>
    <property type="match status" value="1"/>
</dbReference>
<protein>
    <submittedName>
        <fullName evidence="3">Glutathione S-transferase</fullName>
    </submittedName>
</protein>
<dbReference type="Proteomes" id="UP001054902">
    <property type="component" value="Unassembled WGS sequence"/>
</dbReference>
<accession>A0AAD3DA40</accession>
<dbReference type="CDD" id="cd03039">
    <property type="entry name" value="GST_N_Sigma_like"/>
    <property type="match status" value="1"/>
</dbReference>
<dbReference type="GO" id="GO:0006749">
    <property type="term" value="P:glutathione metabolic process"/>
    <property type="evidence" value="ECO:0007669"/>
    <property type="project" value="TreeGrafter"/>
</dbReference>
<dbReference type="InterPro" id="IPR036282">
    <property type="entry name" value="Glutathione-S-Trfase_C_sf"/>
</dbReference>
<gene>
    <name evidence="3" type="ORF">CTEN210_17044</name>
</gene>
<dbReference type="InterPro" id="IPR010987">
    <property type="entry name" value="Glutathione-S-Trfase_C-like"/>
</dbReference>
<dbReference type="InterPro" id="IPR050213">
    <property type="entry name" value="GST_superfamily"/>
</dbReference>
<dbReference type="InterPro" id="IPR040079">
    <property type="entry name" value="Glutathione_S-Trfase"/>
</dbReference>
<dbReference type="InterPro" id="IPR004046">
    <property type="entry name" value="GST_C"/>
</dbReference>
<feature type="domain" description="GST C-terminal" evidence="2">
    <location>
        <begin position="133"/>
        <end position="263"/>
    </location>
</feature>
<dbReference type="Pfam" id="PF02798">
    <property type="entry name" value="GST_N"/>
    <property type="match status" value="1"/>
</dbReference>
<dbReference type="AlphaFoldDB" id="A0AAD3DA40"/>
<dbReference type="PROSITE" id="PS50405">
    <property type="entry name" value="GST_CTER"/>
    <property type="match status" value="1"/>
</dbReference>
<dbReference type="InterPro" id="IPR036249">
    <property type="entry name" value="Thioredoxin-like_sf"/>
</dbReference>
<feature type="domain" description="GST N-terminal" evidence="1">
    <location>
        <begin position="48"/>
        <end position="132"/>
    </location>
</feature>
<organism evidence="3 4">
    <name type="scientific">Chaetoceros tenuissimus</name>
    <dbReference type="NCBI Taxonomy" id="426638"/>
    <lineage>
        <taxon>Eukaryota</taxon>
        <taxon>Sar</taxon>
        <taxon>Stramenopiles</taxon>
        <taxon>Ochrophyta</taxon>
        <taxon>Bacillariophyta</taxon>
        <taxon>Coscinodiscophyceae</taxon>
        <taxon>Chaetocerotophycidae</taxon>
        <taxon>Chaetocerotales</taxon>
        <taxon>Chaetocerotaceae</taxon>
        <taxon>Chaetoceros</taxon>
    </lineage>
</organism>
<dbReference type="EMBL" id="BLLK01000069">
    <property type="protein sequence ID" value="GFH60568.1"/>
    <property type="molecule type" value="Genomic_DNA"/>
</dbReference>
<dbReference type="Gene3D" id="1.20.1050.10">
    <property type="match status" value="1"/>
</dbReference>
<proteinExistence type="predicted"/>
<keyword evidence="4" id="KW-1185">Reference proteome</keyword>
<evidence type="ECO:0000313" key="4">
    <source>
        <dbReference type="Proteomes" id="UP001054902"/>
    </source>
</evidence>